<dbReference type="Proteomes" id="UP001240150">
    <property type="component" value="Chromosome"/>
</dbReference>
<keyword evidence="2" id="KW-0808">Transferase</keyword>
<keyword evidence="3" id="KW-1185">Reference proteome</keyword>
<dbReference type="InterPro" id="IPR056935">
    <property type="entry name" value="Rv0428c-like_C"/>
</dbReference>
<dbReference type="InterPro" id="IPR016181">
    <property type="entry name" value="Acyl_CoA_acyltransferase"/>
</dbReference>
<evidence type="ECO:0000313" key="3">
    <source>
        <dbReference type="Proteomes" id="UP001240150"/>
    </source>
</evidence>
<dbReference type="CDD" id="cd04301">
    <property type="entry name" value="NAT_SF"/>
    <property type="match status" value="1"/>
</dbReference>
<dbReference type="Gene3D" id="3.40.630.30">
    <property type="match status" value="1"/>
</dbReference>
<reference evidence="2 3" key="1">
    <citation type="submission" date="2023-06" db="EMBL/GenBank/DDBJ databases">
        <authorList>
            <person name="Yushchuk O."/>
            <person name="Binda E."/>
            <person name="Ruckert-Reed C."/>
            <person name="Fedorenko V."/>
            <person name="Kalinowski J."/>
            <person name="Marinelli F."/>
        </authorList>
    </citation>
    <scope>NUCLEOTIDE SEQUENCE [LARGE SCALE GENOMIC DNA]</scope>
    <source>
        <strain evidence="2 3">NRRL 3884</strain>
    </source>
</reference>
<accession>A0ABY8WDC7</accession>
<dbReference type="Pfam" id="PF24553">
    <property type="entry name" value="Rv0428c_C"/>
    <property type="match status" value="1"/>
</dbReference>
<name>A0ABY8WDC7_9ACTN</name>
<evidence type="ECO:0000259" key="1">
    <source>
        <dbReference type="PROSITE" id="PS51186"/>
    </source>
</evidence>
<dbReference type="InterPro" id="IPR000182">
    <property type="entry name" value="GNAT_dom"/>
</dbReference>
<dbReference type="GO" id="GO:0016746">
    <property type="term" value="F:acyltransferase activity"/>
    <property type="evidence" value="ECO:0007669"/>
    <property type="project" value="UniProtKB-KW"/>
</dbReference>
<evidence type="ECO:0000313" key="2">
    <source>
        <dbReference type="EMBL" id="WIM95841.1"/>
    </source>
</evidence>
<dbReference type="RefSeq" id="WP_284917149.1">
    <property type="nucleotide sequence ID" value="NZ_CP126980.1"/>
</dbReference>
<keyword evidence="2" id="KW-0012">Acyltransferase</keyword>
<dbReference type="SUPFAM" id="SSF55729">
    <property type="entry name" value="Acyl-CoA N-acyltransferases (Nat)"/>
    <property type="match status" value="1"/>
</dbReference>
<proteinExistence type="predicted"/>
<dbReference type="PANTHER" id="PTHR43072:SF60">
    <property type="entry name" value="L-2,4-DIAMINOBUTYRIC ACID ACETYLTRANSFERASE"/>
    <property type="match status" value="1"/>
</dbReference>
<dbReference type="EC" id="2.3.1.-" evidence="2"/>
<gene>
    <name evidence="2" type="ORF">ACTOB_007980</name>
</gene>
<sequence length="326" mass="34964">MLRQQDVGHRVVVRRIVGVSGDRPLYTDALGELVDLSETDLTLATDKGTLRVPLRDVHRAKRVPPARRPHAAAVIALELAADAAWPAPTRATLGSWLLRAAGNWTGRANSALAVGDPDRPLEAAIDAVERWYLEHGQRPLINAPMPLAAPVNAMLDERGWTARPLTLVQTAPLAPILATTGAADLPPVDLADSPGDDWFTMVAAHKGDLPPVAVRILTGVPEKVFAHVRDADGELIAVARGAITGPDRWLGISLLQTVPAARRRGLGRHVVRGLAQWAAQHRATRAYLQVEERNTAAVALYGRLGFSTHHTYLTREAPSGGPPGEA</sequence>
<dbReference type="PANTHER" id="PTHR43072">
    <property type="entry name" value="N-ACETYLTRANSFERASE"/>
    <property type="match status" value="1"/>
</dbReference>
<feature type="domain" description="N-acetyltransferase" evidence="1">
    <location>
        <begin position="188"/>
        <end position="326"/>
    </location>
</feature>
<dbReference type="PROSITE" id="PS51186">
    <property type="entry name" value="GNAT"/>
    <property type="match status" value="1"/>
</dbReference>
<dbReference type="EMBL" id="CP126980">
    <property type="protein sequence ID" value="WIM95841.1"/>
    <property type="molecule type" value="Genomic_DNA"/>
</dbReference>
<protein>
    <submittedName>
        <fullName evidence="2">GNAT family N-acetyltransferase</fullName>
        <ecNumber evidence="2">2.3.1.-</ecNumber>
    </submittedName>
</protein>
<organism evidence="2 3">
    <name type="scientific">Actinoplanes oblitus</name>
    <dbReference type="NCBI Taxonomy" id="3040509"/>
    <lineage>
        <taxon>Bacteria</taxon>
        <taxon>Bacillati</taxon>
        <taxon>Actinomycetota</taxon>
        <taxon>Actinomycetes</taxon>
        <taxon>Micromonosporales</taxon>
        <taxon>Micromonosporaceae</taxon>
        <taxon>Actinoplanes</taxon>
    </lineage>
</organism>